<gene>
    <name evidence="1" type="ORF">AB5J50_00155</name>
    <name evidence="2" type="ORF">AB5J50_50840</name>
</gene>
<evidence type="ECO:0000313" key="2">
    <source>
        <dbReference type="EMBL" id="XDQ69031.1"/>
    </source>
</evidence>
<reference evidence="2" key="1">
    <citation type="submission" date="2024-07" db="EMBL/GenBank/DDBJ databases">
        <authorList>
            <person name="Yu S.T."/>
        </authorList>
    </citation>
    <scope>NUCLEOTIDE SEQUENCE</scope>
    <source>
        <strain evidence="2">R35</strain>
    </source>
</reference>
<accession>A0AB39SNW8</accession>
<organism evidence="2">
    <name type="scientific">Streptomyces sp. R35</name>
    <dbReference type="NCBI Taxonomy" id="3238630"/>
    <lineage>
        <taxon>Bacteria</taxon>
        <taxon>Bacillati</taxon>
        <taxon>Actinomycetota</taxon>
        <taxon>Actinomycetes</taxon>
        <taxon>Kitasatosporales</taxon>
        <taxon>Streptomycetaceae</taxon>
        <taxon>Streptomyces</taxon>
    </lineage>
</organism>
<proteinExistence type="predicted"/>
<protein>
    <submittedName>
        <fullName evidence="2">Uncharacterized protein</fullName>
    </submittedName>
</protein>
<dbReference type="EMBL" id="CP163440">
    <property type="protein sequence ID" value="XDQ69031.1"/>
    <property type="molecule type" value="Genomic_DNA"/>
</dbReference>
<sequence length="66" mass="6684">MSQAIPIRLGMKPVLSRVLCVTGGVATSAVRAAFGYPGDRAGDGRAGAGVDRRVALSVADGSGQRR</sequence>
<dbReference type="RefSeq" id="WP_369265753.1">
    <property type="nucleotide sequence ID" value="NZ_CP163440.1"/>
</dbReference>
<evidence type="ECO:0000313" key="1">
    <source>
        <dbReference type="EMBL" id="XDQ69014.1"/>
    </source>
</evidence>
<dbReference type="EMBL" id="CP163440">
    <property type="protein sequence ID" value="XDQ69014.1"/>
    <property type="molecule type" value="Genomic_DNA"/>
</dbReference>
<name>A0AB39SNW8_9ACTN</name>
<dbReference type="AlphaFoldDB" id="A0AB39SNW8"/>